<keyword evidence="2" id="KW-0812">Transmembrane</keyword>
<proteinExistence type="predicted"/>
<evidence type="ECO:0000256" key="2">
    <source>
        <dbReference type="SAM" id="Phobius"/>
    </source>
</evidence>
<dbReference type="OrthoDB" id="9962399at2"/>
<gene>
    <name evidence="3" type="ordered locus">DMR_25120</name>
</gene>
<evidence type="ECO:0000313" key="3">
    <source>
        <dbReference type="EMBL" id="BAH76003.1"/>
    </source>
</evidence>
<dbReference type="RefSeq" id="WP_015861182.1">
    <property type="nucleotide sequence ID" value="NC_012796.1"/>
</dbReference>
<dbReference type="AlphaFoldDB" id="C4XTK6"/>
<accession>C4XTK6</accession>
<dbReference type="HOGENOM" id="CLU_1591876_0_0_7"/>
<dbReference type="EMBL" id="AP010904">
    <property type="protein sequence ID" value="BAH76003.1"/>
    <property type="molecule type" value="Genomic_DNA"/>
</dbReference>
<reference evidence="3 4" key="1">
    <citation type="journal article" date="2009" name="Genome Res.">
        <title>Whole genome sequence of Desulfovibrio magneticus strain RS-1 revealed common gene clusters in magnetotactic bacteria.</title>
        <authorList>
            <person name="Nakazawa H."/>
            <person name="Arakaki A."/>
            <person name="Narita-Yamada S."/>
            <person name="Yashiro I."/>
            <person name="Jinno K."/>
            <person name="Aoki N."/>
            <person name="Tsuruyama A."/>
            <person name="Okamura Y."/>
            <person name="Tanikawa S."/>
            <person name="Fujita N."/>
            <person name="Takeyama H."/>
            <person name="Matsunaga T."/>
        </authorList>
    </citation>
    <scope>NUCLEOTIDE SEQUENCE [LARGE SCALE GENOMIC DNA]</scope>
    <source>
        <strain evidence="4">ATCC 700980 / DSM 13731 / RS-1</strain>
    </source>
</reference>
<protein>
    <submittedName>
        <fullName evidence="3">Uncharacterized protein</fullName>
    </submittedName>
</protein>
<keyword evidence="4" id="KW-1185">Reference proteome</keyword>
<feature type="transmembrane region" description="Helical" evidence="2">
    <location>
        <begin position="52"/>
        <end position="72"/>
    </location>
</feature>
<feature type="compositionally biased region" description="Low complexity" evidence="1">
    <location>
        <begin position="133"/>
        <end position="146"/>
    </location>
</feature>
<keyword evidence="2" id="KW-0472">Membrane</keyword>
<keyword evidence="2" id="KW-1133">Transmembrane helix</keyword>
<sequence length="167" mass="17194">MDVKALLLGYLKSKTAWGAVAQWLLSAALIAMDTSQPHRFWCGFDDSPPLLIPVSIGPALFALGSGFLWLALWGRKTARGPIGPATSPPGLCRRPSYPDRLLEALRESGDGLGRRVAQALETAEGQGEGGASGQAAQAAAVFGPEALRWPGPPPAASADPGAAGGKP</sequence>
<name>C4XTK6_SOLM1</name>
<dbReference type="KEGG" id="dma:DMR_25120"/>
<organism evidence="3 4">
    <name type="scientific">Solidesulfovibrio magneticus (strain ATCC 700980 / DSM 13731 / RS-1)</name>
    <name type="common">Desulfovibrio magneticus</name>
    <dbReference type="NCBI Taxonomy" id="573370"/>
    <lineage>
        <taxon>Bacteria</taxon>
        <taxon>Pseudomonadati</taxon>
        <taxon>Thermodesulfobacteriota</taxon>
        <taxon>Desulfovibrionia</taxon>
        <taxon>Desulfovibrionales</taxon>
        <taxon>Desulfovibrionaceae</taxon>
        <taxon>Solidesulfovibrio</taxon>
    </lineage>
</organism>
<evidence type="ECO:0000313" key="4">
    <source>
        <dbReference type="Proteomes" id="UP000009071"/>
    </source>
</evidence>
<dbReference type="STRING" id="573370.DMR_25120"/>
<feature type="region of interest" description="Disordered" evidence="1">
    <location>
        <begin position="123"/>
        <end position="167"/>
    </location>
</feature>
<dbReference type="Proteomes" id="UP000009071">
    <property type="component" value="Chromosome"/>
</dbReference>
<evidence type="ECO:0000256" key="1">
    <source>
        <dbReference type="SAM" id="MobiDB-lite"/>
    </source>
</evidence>